<accession>A0A0C3Q9L0</accession>
<dbReference type="SMART" id="SM00356">
    <property type="entry name" value="ZnF_C3H1"/>
    <property type="match status" value="1"/>
</dbReference>
<feature type="region of interest" description="Disordered" evidence="2">
    <location>
        <begin position="1"/>
        <end position="117"/>
    </location>
</feature>
<keyword evidence="1" id="KW-0862">Zinc</keyword>
<dbReference type="Gene3D" id="4.10.1000.10">
    <property type="entry name" value="Zinc finger, CCCH-type"/>
    <property type="match status" value="1"/>
</dbReference>
<reference evidence="4 5" key="1">
    <citation type="submission" date="2014-04" db="EMBL/GenBank/DDBJ databases">
        <authorList>
            <consortium name="DOE Joint Genome Institute"/>
            <person name="Kuo A."/>
            <person name="Girlanda M."/>
            <person name="Perotto S."/>
            <person name="Kohler A."/>
            <person name="Nagy L.G."/>
            <person name="Floudas D."/>
            <person name="Copeland A."/>
            <person name="Barry K.W."/>
            <person name="Cichocki N."/>
            <person name="Veneault-Fourrey C."/>
            <person name="LaButti K."/>
            <person name="Lindquist E.A."/>
            <person name="Lipzen A."/>
            <person name="Lundell T."/>
            <person name="Morin E."/>
            <person name="Murat C."/>
            <person name="Sun H."/>
            <person name="Tunlid A."/>
            <person name="Henrissat B."/>
            <person name="Grigoriev I.V."/>
            <person name="Hibbett D.S."/>
            <person name="Martin F."/>
            <person name="Nordberg H.P."/>
            <person name="Cantor M.N."/>
            <person name="Hua S.X."/>
        </authorList>
    </citation>
    <scope>NUCLEOTIDE SEQUENCE [LARGE SCALE GENOMIC DNA]</scope>
    <source>
        <strain evidence="4 5">MUT 4182</strain>
    </source>
</reference>
<dbReference type="Proteomes" id="UP000054248">
    <property type="component" value="Unassembled WGS sequence"/>
</dbReference>
<proteinExistence type="predicted"/>
<name>A0A0C3Q9L0_9AGAM</name>
<feature type="zinc finger region" description="C3H1-type" evidence="1">
    <location>
        <begin position="26"/>
        <end position="54"/>
    </location>
</feature>
<dbReference type="GO" id="GO:0008270">
    <property type="term" value="F:zinc ion binding"/>
    <property type="evidence" value="ECO:0007669"/>
    <property type="project" value="UniProtKB-KW"/>
</dbReference>
<keyword evidence="1" id="KW-0479">Metal-binding</keyword>
<feature type="compositionally biased region" description="Basic and acidic residues" evidence="2">
    <location>
        <begin position="1"/>
        <end position="10"/>
    </location>
</feature>
<evidence type="ECO:0000313" key="4">
    <source>
        <dbReference type="EMBL" id="KIO21301.1"/>
    </source>
</evidence>
<dbReference type="EMBL" id="KN823142">
    <property type="protein sequence ID" value="KIO21301.1"/>
    <property type="molecule type" value="Genomic_DNA"/>
</dbReference>
<evidence type="ECO:0000256" key="2">
    <source>
        <dbReference type="SAM" id="MobiDB-lite"/>
    </source>
</evidence>
<dbReference type="AlphaFoldDB" id="A0A0C3Q9L0"/>
<gene>
    <name evidence="4" type="ORF">M407DRAFT_218926</name>
</gene>
<keyword evidence="5" id="KW-1185">Reference proteome</keyword>
<dbReference type="PROSITE" id="PS50103">
    <property type="entry name" value="ZF_C3H1"/>
    <property type="match status" value="1"/>
</dbReference>
<feature type="compositionally biased region" description="Polar residues" evidence="2">
    <location>
        <begin position="77"/>
        <end position="97"/>
    </location>
</feature>
<sequence>MSTPNPEREGAPYVAQNKSKGNARRASRPPLCFNYRSQNGCPKGDRCRYSHIDPRPERSSAAFTSQPGTPPVAIEGTSRTPSEPSNHQAENNPNRKPTGNWGGKGRGQLSPEVVREQASAQSTAAKAASAKKITIFLLGSVLSYSGRQADAGIRDPLKSLRGLTRFGDGSGSLQLDDVKAGDFDILLEGLRAPDETEFTEEELKVVLALASDWGFDDLRNLTMRTVETLHLSPIDRAVLARRCKITKWIRGALLSLPITPDPLNAQEIQMLGATTAAVVWRAREAIFTHRLQILTTAGRLTRQTKCHASSCKQALRRTMLRVLEQPGSAGKSETDLPALLKKEISVDEKNSLCRNCASVLGLGGAAREVAAEFQVARAVFEGSFGNEDTVWLEPA</sequence>
<dbReference type="HOGENOM" id="CLU_058679_0_0_1"/>
<evidence type="ECO:0000256" key="1">
    <source>
        <dbReference type="PROSITE-ProRule" id="PRU00723"/>
    </source>
</evidence>
<dbReference type="InterPro" id="IPR000571">
    <property type="entry name" value="Znf_CCCH"/>
</dbReference>
<feature type="domain" description="C3H1-type" evidence="3">
    <location>
        <begin position="26"/>
        <end position="54"/>
    </location>
</feature>
<evidence type="ECO:0000259" key="3">
    <source>
        <dbReference type="PROSITE" id="PS50103"/>
    </source>
</evidence>
<organism evidence="4 5">
    <name type="scientific">Tulasnella calospora MUT 4182</name>
    <dbReference type="NCBI Taxonomy" id="1051891"/>
    <lineage>
        <taxon>Eukaryota</taxon>
        <taxon>Fungi</taxon>
        <taxon>Dikarya</taxon>
        <taxon>Basidiomycota</taxon>
        <taxon>Agaricomycotina</taxon>
        <taxon>Agaricomycetes</taxon>
        <taxon>Cantharellales</taxon>
        <taxon>Tulasnellaceae</taxon>
        <taxon>Tulasnella</taxon>
    </lineage>
</organism>
<dbReference type="OrthoDB" id="2367075at2759"/>
<keyword evidence="1" id="KW-0863">Zinc-finger</keyword>
<feature type="compositionally biased region" description="Basic and acidic residues" evidence="2">
    <location>
        <begin position="43"/>
        <end position="58"/>
    </location>
</feature>
<protein>
    <recommendedName>
        <fullName evidence="3">C3H1-type domain-containing protein</fullName>
    </recommendedName>
</protein>
<evidence type="ECO:0000313" key="5">
    <source>
        <dbReference type="Proteomes" id="UP000054248"/>
    </source>
</evidence>
<reference evidence="5" key="2">
    <citation type="submission" date="2015-01" db="EMBL/GenBank/DDBJ databases">
        <title>Evolutionary Origins and Diversification of the Mycorrhizal Mutualists.</title>
        <authorList>
            <consortium name="DOE Joint Genome Institute"/>
            <consortium name="Mycorrhizal Genomics Consortium"/>
            <person name="Kohler A."/>
            <person name="Kuo A."/>
            <person name="Nagy L.G."/>
            <person name="Floudas D."/>
            <person name="Copeland A."/>
            <person name="Barry K.W."/>
            <person name="Cichocki N."/>
            <person name="Veneault-Fourrey C."/>
            <person name="LaButti K."/>
            <person name="Lindquist E.A."/>
            <person name="Lipzen A."/>
            <person name="Lundell T."/>
            <person name="Morin E."/>
            <person name="Murat C."/>
            <person name="Riley R."/>
            <person name="Ohm R."/>
            <person name="Sun H."/>
            <person name="Tunlid A."/>
            <person name="Henrissat B."/>
            <person name="Grigoriev I.V."/>
            <person name="Hibbett D.S."/>
            <person name="Martin F."/>
        </authorList>
    </citation>
    <scope>NUCLEOTIDE SEQUENCE [LARGE SCALE GENOMIC DNA]</scope>
    <source>
        <strain evidence="5">MUT 4182</strain>
    </source>
</reference>